<dbReference type="PANTHER" id="PTHR42708">
    <property type="entry name" value="ATP/GTP-BINDING PROTEIN-RELATED"/>
    <property type="match status" value="1"/>
</dbReference>
<dbReference type="InterPro" id="IPR027417">
    <property type="entry name" value="P-loop_NTPase"/>
</dbReference>
<dbReference type="Gene3D" id="3.40.50.300">
    <property type="entry name" value="P-loop containing nucleotide triphosphate hydrolases"/>
    <property type="match status" value="1"/>
</dbReference>
<evidence type="ECO:0000313" key="1">
    <source>
        <dbReference type="EMBL" id="XBP70608.1"/>
    </source>
</evidence>
<proteinExistence type="predicted"/>
<dbReference type="SUPFAM" id="SSF52540">
    <property type="entry name" value="P-loop containing nucleoside triphosphate hydrolases"/>
    <property type="match status" value="1"/>
</dbReference>
<reference evidence="1" key="1">
    <citation type="submission" date="2024-05" db="EMBL/GenBank/DDBJ databases">
        <authorList>
            <person name="Bunk B."/>
            <person name="Swiderski J."/>
            <person name="Sproer C."/>
            <person name="Thiel V."/>
        </authorList>
    </citation>
    <scope>NUCLEOTIDE SEQUENCE</scope>
    <source>
        <strain evidence="1">DSM 17735</strain>
    </source>
</reference>
<dbReference type="InterPro" id="IPR052705">
    <property type="entry name" value="Gliding_Motility_GTPase"/>
</dbReference>
<sequence length="194" mass="21772">MEWGILFMGPVGSGKTEAIKSISDIEVINTDVRATDDVRKLKSHTTVSMDVGVLHLSGHDKLRLYGAPGQDRFDFMWDILLLQAKGVALLLNHASPDPLAELDHYLQAIRERVPGNGLPMVIGITHIDEKPERPLSIYEDHLRQEKIVFYGVMPPVIEVDARLRSHVRSLLLVMVAQLEMAARFPKVIPRLAVR</sequence>
<organism evidence="1">
    <name type="scientific">Polaromonas hydrogenivorans</name>
    <dbReference type="NCBI Taxonomy" id="335476"/>
    <lineage>
        <taxon>Bacteria</taxon>
        <taxon>Pseudomonadati</taxon>
        <taxon>Pseudomonadota</taxon>
        <taxon>Betaproteobacteria</taxon>
        <taxon>Burkholderiales</taxon>
        <taxon>Comamonadaceae</taxon>
        <taxon>Polaromonas</taxon>
    </lineage>
</organism>
<dbReference type="CDD" id="cd00882">
    <property type="entry name" value="Ras_like_GTPase"/>
    <property type="match status" value="1"/>
</dbReference>
<dbReference type="RefSeq" id="WP_349279952.1">
    <property type="nucleotide sequence ID" value="NZ_CBCSCU010000008.1"/>
</dbReference>
<dbReference type="PANTHER" id="PTHR42708:SF1">
    <property type="entry name" value="GLIDING MOTILITY PROTEIN MGLA"/>
    <property type="match status" value="1"/>
</dbReference>
<accession>A0AAU7LT35</accession>
<dbReference type="AlphaFoldDB" id="A0AAU7LT35"/>
<protein>
    <submittedName>
        <fullName evidence="1">GTP-binding protein</fullName>
    </submittedName>
</protein>
<name>A0AAU7LT35_9BURK</name>
<gene>
    <name evidence="1" type="ORF">ABLV49_01865</name>
</gene>
<dbReference type="EMBL" id="CP157675">
    <property type="protein sequence ID" value="XBP70608.1"/>
    <property type="molecule type" value="Genomic_DNA"/>
</dbReference>